<keyword evidence="5 13" id="KW-0547">Nucleotide-binding</keyword>
<evidence type="ECO:0000313" key="15">
    <source>
        <dbReference type="EMBL" id="EEA84889.1"/>
    </source>
</evidence>
<evidence type="ECO:0000256" key="8">
    <source>
        <dbReference type="ARBA" id="ARBA00022833"/>
    </source>
</evidence>
<evidence type="ECO:0000313" key="16">
    <source>
        <dbReference type="Proteomes" id="UP000003178"/>
    </source>
</evidence>
<gene>
    <name evidence="13 15" type="primary">accD</name>
    <name evidence="15" type="ORF">CLOHIR_01517</name>
</gene>
<dbReference type="RefSeq" id="WP_006440436.1">
    <property type="nucleotide sequence ID" value="NZ_DS995356.1"/>
</dbReference>
<keyword evidence="7 13" id="KW-0276">Fatty acid metabolism</keyword>
<evidence type="ECO:0000259" key="14">
    <source>
        <dbReference type="PROSITE" id="PS50980"/>
    </source>
</evidence>
<comment type="similarity">
    <text evidence="13">Belongs to the AccD/PCCB family.</text>
</comment>
<evidence type="ECO:0000256" key="4">
    <source>
        <dbReference type="ARBA" id="ARBA00022723"/>
    </source>
</evidence>
<dbReference type="Pfam" id="PF01039">
    <property type="entry name" value="Carboxyl_trans"/>
    <property type="match status" value="1"/>
</dbReference>
<dbReference type="OrthoDB" id="9772975at2"/>
<feature type="binding site" evidence="13">
    <location>
        <position position="61"/>
    </location>
    <ligand>
        <name>Zn(2+)</name>
        <dbReference type="ChEBI" id="CHEBI:29105"/>
    </ligand>
</feature>
<dbReference type="Pfam" id="PF17848">
    <property type="entry name" value="Zn_ribbon_ACC"/>
    <property type="match status" value="1"/>
</dbReference>
<dbReference type="NCBIfam" id="TIGR00515">
    <property type="entry name" value="accD"/>
    <property type="match status" value="1"/>
</dbReference>
<comment type="subcellular location">
    <subcellularLocation>
        <location evidence="1 13">Cytoplasm</location>
    </subcellularLocation>
</comment>
<evidence type="ECO:0000256" key="3">
    <source>
        <dbReference type="ARBA" id="ARBA00022679"/>
    </source>
</evidence>
<keyword evidence="9 13" id="KW-0067">ATP-binding</keyword>
<dbReference type="eggNOG" id="COG0777">
    <property type="taxonomic scope" value="Bacteria"/>
</dbReference>
<keyword evidence="15" id="KW-0436">Ligase</keyword>
<evidence type="ECO:0000256" key="7">
    <source>
        <dbReference type="ARBA" id="ARBA00022832"/>
    </source>
</evidence>
<dbReference type="STRING" id="500633.CLOHIR_01517"/>
<evidence type="ECO:0000256" key="5">
    <source>
        <dbReference type="ARBA" id="ARBA00022741"/>
    </source>
</evidence>
<keyword evidence="10 13" id="KW-0443">Lipid metabolism</keyword>
<dbReference type="InterPro" id="IPR000438">
    <property type="entry name" value="Acetyl_CoA_COase_Trfase_b_su"/>
</dbReference>
<keyword evidence="8 13" id="KW-0862">Zinc</keyword>
<evidence type="ECO:0000256" key="13">
    <source>
        <dbReference type="HAMAP-Rule" id="MF_01395"/>
    </source>
</evidence>
<dbReference type="AlphaFoldDB" id="B6G061"/>
<comment type="subunit">
    <text evidence="13">Acetyl-CoA carboxylase is a heterohexamer composed of biotin carboxyl carrier protein (AccB), biotin carboxylase (AccC) and two subunits each of ACCase subunit alpha (AccA) and ACCase subunit beta (AccD).</text>
</comment>
<evidence type="ECO:0000256" key="9">
    <source>
        <dbReference type="ARBA" id="ARBA00022840"/>
    </source>
</evidence>
<keyword evidence="4 13" id="KW-0479">Metal-binding</keyword>
<dbReference type="HAMAP" id="MF_01395">
    <property type="entry name" value="AcetylCoA_CT_beta"/>
    <property type="match status" value="1"/>
</dbReference>
<evidence type="ECO:0000256" key="1">
    <source>
        <dbReference type="ARBA" id="ARBA00004496"/>
    </source>
</evidence>
<feature type="binding site" evidence="13">
    <location>
        <position position="80"/>
    </location>
    <ligand>
        <name>Zn(2+)</name>
        <dbReference type="ChEBI" id="CHEBI:29105"/>
    </ligand>
</feature>
<dbReference type="GO" id="GO:0005524">
    <property type="term" value="F:ATP binding"/>
    <property type="evidence" value="ECO:0007669"/>
    <property type="project" value="UniProtKB-KW"/>
</dbReference>
<comment type="cofactor">
    <cofactor evidence="13">
        <name>Zn(2+)</name>
        <dbReference type="ChEBI" id="CHEBI:29105"/>
    </cofactor>
    <text evidence="13">Binds 1 zinc ion per subunit.</text>
</comment>
<dbReference type="Gene3D" id="3.90.226.10">
    <property type="entry name" value="2-enoyl-CoA Hydratase, Chain A, domain 1"/>
    <property type="match status" value="1"/>
</dbReference>
<keyword evidence="13" id="KW-0963">Cytoplasm</keyword>
<sequence length="311" mass="35375">MLNGLQLFKKEKQKNKAKKKSDNYTSIPIKIQEKEEIKEDGNYIANNHESNNIDDRFWSKCPECGEYTFNKDLEENLFVCPKCNKHMRMNVRDRIEMLTDKGTFIEINKETELVDPLKFPNYSEKIKSYKEKTNESESVVTGIGRINGIRYVLCVMNPAFMMGSMGSVTGDKISYAFEYGAEHNIPVVVCSASGGARMQEGMMSLMQMAKTSRAVTKLAEKGQPYISILTDPTTGGVSASFAMLGDIIISEPKTLIGFAGKRVVKQTIGRELPEDFQTAEFMMEHGFLDMIVERKDLKDTIYKILYMHKRK</sequence>
<comment type="caution">
    <text evidence="15">The sequence shown here is derived from an EMBL/GenBank/DDBJ whole genome shotgun (WGS) entry which is preliminary data.</text>
</comment>
<evidence type="ECO:0000256" key="2">
    <source>
        <dbReference type="ARBA" id="ARBA00022516"/>
    </source>
</evidence>
<dbReference type="HOGENOM" id="CLU_015486_1_0_9"/>
<dbReference type="PANTHER" id="PTHR42995">
    <property type="entry name" value="ACETYL-COENZYME A CARBOXYLASE CARBOXYL TRANSFERASE SUBUNIT BETA, CHLOROPLASTIC"/>
    <property type="match status" value="1"/>
</dbReference>
<dbReference type="PROSITE" id="PS50980">
    <property type="entry name" value="COA_CT_NTER"/>
    <property type="match status" value="1"/>
</dbReference>
<keyword evidence="6 13" id="KW-0863">Zinc-finger</keyword>
<dbReference type="GO" id="GO:0006633">
    <property type="term" value="P:fatty acid biosynthetic process"/>
    <property type="evidence" value="ECO:0007669"/>
    <property type="project" value="UniProtKB-KW"/>
</dbReference>
<evidence type="ECO:0000256" key="11">
    <source>
        <dbReference type="ARBA" id="ARBA00023160"/>
    </source>
</evidence>
<keyword evidence="2 13" id="KW-0444">Lipid biosynthesis</keyword>
<dbReference type="EMBL" id="ABWP01000060">
    <property type="protein sequence ID" value="EEA84889.1"/>
    <property type="molecule type" value="Genomic_DNA"/>
</dbReference>
<protein>
    <recommendedName>
        <fullName evidence="13">Acetyl-coenzyme A carboxylase carboxyl transferase subunit beta</fullName>
        <shortName evidence="13">ACCase subunit beta</shortName>
        <shortName evidence="13">Acetyl-CoA carboxylase carboxyltransferase subunit beta</shortName>
        <ecNumber evidence="13">2.1.3.15</ecNumber>
    </recommendedName>
</protein>
<feature type="domain" description="CoA carboxyltransferase N-terminal" evidence="14">
    <location>
        <begin position="57"/>
        <end position="311"/>
    </location>
</feature>
<name>B6G061_PEPHT</name>
<keyword evidence="11 13" id="KW-0275">Fatty acid biosynthesis</keyword>
<feature type="zinc finger region" description="C4-type" evidence="13">
    <location>
        <begin position="61"/>
        <end position="83"/>
    </location>
</feature>
<dbReference type="GO" id="GO:2001295">
    <property type="term" value="P:malonyl-CoA biosynthetic process"/>
    <property type="evidence" value="ECO:0007669"/>
    <property type="project" value="UniProtKB-UniRule"/>
</dbReference>
<accession>B6G061</accession>
<dbReference type="InterPro" id="IPR041010">
    <property type="entry name" value="Znf-ACC"/>
</dbReference>
<dbReference type="PRINTS" id="PR01070">
    <property type="entry name" value="ACCCTRFRASEB"/>
</dbReference>
<organism evidence="15 16">
    <name type="scientific">Peptacetobacter hiranonis (strain DSM 13275 / JCM 10541 / KCTC 15199 / TO-931)</name>
    <name type="common">Clostridium hiranonis</name>
    <dbReference type="NCBI Taxonomy" id="500633"/>
    <lineage>
        <taxon>Bacteria</taxon>
        <taxon>Bacillati</taxon>
        <taxon>Bacillota</taxon>
        <taxon>Clostridia</taxon>
        <taxon>Peptostreptococcales</taxon>
        <taxon>Peptostreptococcaceae</taxon>
        <taxon>Peptacetobacter</taxon>
    </lineage>
</organism>
<dbReference type="PANTHER" id="PTHR42995:SF5">
    <property type="entry name" value="ACETYL-COENZYME A CARBOXYLASE CARBOXYL TRANSFERASE SUBUNIT BETA, CHLOROPLASTIC"/>
    <property type="match status" value="1"/>
</dbReference>
<dbReference type="SUPFAM" id="SSF52096">
    <property type="entry name" value="ClpP/crotonase"/>
    <property type="match status" value="1"/>
</dbReference>
<dbReference type="InterPro" id="IPR029045">
    <property type="entry name" value="ClpP/crotonase-like_dom_sf"/>
</dbReference>
<reference evidence="15 16" key="1">
    <citation type="submission" date="2008-09" db="EMBL/GenBank/DDBJ databases">
        <authorList>
            <person name="Fulton L."/>
            <person name="Clifton S."/>
            <person name="Fulton B."/>
            <person name="Xu J."/>
            <person name="Minx P."/>
            <person name="Pepin K.H."/>
            <person name="Johnson M."/>
            <person name="Thiruvilangam P."/>
            <person name="Bhonagiri V."/>
            <person name="Nash W.E."/>
            <person name="Mardis E.R."/>
            <person name="Wilson R.K."/>
        </authorList>
    </citation>
    <scope>NUCLEOTIDE SEQUENCE [LARGE SCALE GENOMIC DNA]</scope>
    <source>
        <strain evidence="15 16">DSM 13275</strain>
    </source>
</reference>
<keyword evidence="16" id="KW-1185">Reference proteome</keyword>
<dbReference type="GO" id="GO:0003989">
    <property type="term" value="F:acetyl-CoA carboxylase activity"/>
    <property type="evidence" value="ECO:0007669"/>
    <property type="project" value="InterPro"/>
</dbReference>
<feature type="binding site" evidence="13">
    <location>
        <position position="83"/>
    </location>
    <ligand>
        <name>Zn(2+)</name>
        <dbReference type="ChEBI" id="CHEBI:29105"/>
    </ligand>
</feature>
<comment type="function">
    <text evidence="12 13">Component of the acetyl coenzyme A carboxylase (ACC) complex. Biotin carboxylase (BC) catalyzes the carboxylation of biotin on its carrier protein (BCCP) and then the CO(2) group is transferred by the transcarboxylase to acetyl-CoA to form malonyl-CoA.</text>
</comment>
<dbReference type="GO" id="GO:0008270">
    <property type="term" value="F:zinc ion binding"/>
    <property type="evidence" value="ECO:0007669"/>
    <property type="project" value="UniProtKB-UniRule"/>
</dbReference>
<dbReference type="GO" id="GO:0016743">
    <property type="term" value="F:carboxyl- or carbamoyltransferase activity"/>
    <property type="evidence" value="ECO:0007669"/>
    <property type="project" value="UniProtKB-UniRule"/>
</dbReference>
<dbReference type="InterPro" id="IPR011762">
    <property type="entry name" value="COA_CT_N"/>
</dbReference>
<reference evidence="15 16" key="2">
    <citation type="submission" date="2008-10" db="EMBL/GenBank/DDBJ databases">
        <title>Draft genome sequence of Clostridium hiranonis (DSM 13275).</title>
        <authorList>
            <person name="Sudarsanam P."/>
            <person name="Ley R."/>
            <person name="Guruge J."/>
            <person name="Turnbaugh P.J."/>
            <person name="Mahowald M."/>
            <person name="Liep D."/>
            <person name="Gordon J."/>
        </authorList>
    </citation>
    <scope>NUCLEOTIDE SEQUENCE [LARGE SCALE GENOMIC DNA]</scope>
    <source>
        <strain evidence="15 16">DSM 13275</strain>
    </source>
</reference>
<evidence type="ECO:0000256" key="10">
    <source>
        <dbReference type="ARBA" id="ARBA00023098"/>
    </source>
</evidence>
<dbReference type="InterPro" id="IPR034733">
    <property type="entry name" value="AcCoA_carboxyl_beta"/>
</dbReference>
<comment type="pathway">
    <text evidence="13">Lipid metabolism; malonyl-CoA biosynthesis; malonyl-CoA from acetyl-CoA: step 1/1.</text>
</comment>
<feature type="binding site" evidence="13">
    <location>
        <position position="64"/>
    </location>
    <ligand>
        <name>Zn(2+)</name>
        <dbReference type="ChEBI" id="CHEBI:29105"/>
    </ligand>
</feature>
<dbReference type="GO" id="GO:0009317">
    <property type="term" value="C:acetyl-CoA carboxylase complex"/>
    <property type="evidence" value="ECO:0007669"/>
    <property type="project" value="InterPro"/>
</dbReference>
<evidence type="ECO:0000256" key="12">
    <source>
        <dbReference type="ARBA" id="ARBA00025280"/>
    </source>
</evidence>
<dbReference type="UniPathway" id="UPA00655">
    <property type="reaction ID" value="UER00711"/>
</dbReference>
<evidence type="ECO:0000256" key="6">
    <source>
        <dbReference type="ARBA" id="ARBA00022771"/>
    </source>
</evidence>
<proteinExistence type="inferred from homology"/>
<keyword evidence="3 13" id="KW-0808">Transferase</keyword>
<dbReference type="Proteomes" id="UP000003178">
    <property type="component" value="Unassembled WGS sequence"/>
</dbReference>
<comment type="catalytic activity">
    <reaction evidence="13">
        <text>N(6)-carboxybiotinyl-L-lysyl-[protein] + acetyl-CoA = N(6)-biotinyl-L-lysyl-[protein] + malonyl-CoA</text>
        <dbReference type="Rhea" id="RHEA:54728"/>
        <dbReference type="Rhea" id="RHEA-COMP:10505"/>
        <dbReference type="Rhea" id="RHEA-COMP:10506"/>
        <dbReference type="ChEBI" id="CHEBI:57288"/>
        <dbReference type="ChEBI" id="CHEBI:57384"/>
        <dbReference type="ChEBI" id="CHEBI:83144"/>
        <dbReference type="ChEBI" id="CHEBI:83145"/>
        <dbReference type="EC" id="2.1.3.15"/>
    </reaction>
</comment>
<dbReference type="EC" id="2.1.3.15" evidence="13"/>